<evidence type="ECO:0000313" key="12">
    <source>
        <dbReference type="EMBL" id="KFH47165.1"/>
    </source>
</evidence>
<feature type="binding site" evidence="9">
    <location>
        <position position="23"/>
    </location>
    <ligand>
        <name>Zn(2+)</name>
        <dbReference type="ChEBI" id="CHEBI:29105"/>
        <label>1</label>
    </ligand>
</feature>
<feature type="domain" description="TFIIS-type" evidence="11">
    <location>
        <begin position="72"/>
        <end position="110"/>
    </location>
</feature>
<dbReference type="HOGENOM" id="CLU_093932_1_1_1"/>
<comment type="function">
    <text evidence="8">DNA-dependent RNA polymerase catalyzes the transcription of DNA into RNA using the four ribonucleoside triphosphates as substrates.</text>
</comment>
<dbReference type="InterPro" id="IPR012164">
    <property type="entry name" value="Rpa12/Rpb9/Rpc10/TFS"/>
</dbReference>
<dbReference type="GO" id="GO:0003899">
    <property type="term" value="F:DNA-directed RNA polymerase activity"/>
    <property type="evidence" value="ECO:0007669"/>
    <property type="project" value="InterPro"/>
</dbReference>
<dbReference type="PROSITE" id="PS01030">
    <property type="entry name" value="RNA_POL_M_15KD"/>
    <property type="match status" value="1"/>
</dbReference>
<dbReference type="PANTHER" id="PTHR11239:SF14">
    <property type="entry name" value="DNA-DIRECTED RNA POLYMERASE I SUBUNIT RPA12"/>
    <property type="match status" value="1"/>
</dbReference>
<dbReference type="PROSITE" id="PS51133">
    <property type="entry name" value="ZF_TFIIS_2"/>
    <property type="match status" value="1"/>
</dbReference>
<proteinExistence type="inferred from homology"/>
<keyword evidence="2 8" id="KW-0240">DNA-directed RNA polymerase</keyword>
<gene>
    <name evidence="12" type="ORF">ACRE_020040</name>
</gene>
<dbReference type="Gene3D" id="2.20.25.10">
    <property type="match status" value="1"/>
</dbReference>
<keyword evidence="7 8" id="KW-0539">Nucleus</keyword>
<dbReference type="Pfam" id="PF01096">
    <property type="entry name" value="Zn_ribbon_TFIIS"/>
    <property type="match status" value="1"/>
</dbReference>
<feature type="binding site" evidence="9">
    <location>
        <position position="26"/>
    </location>
    <ligand>
        <name>Zn(2+)</name>
        <dbReference type="ChEBI" id="CHEBI:29105"/>
        <label>1</label>
    </ligand>
</feature>
<dbReference type="PANTHER" id="PTHR11239">
    <property type="entry name" value="DNA-DIRECTED RNA POLYMERASE"/>
    <property type="match status" value="1"/>
</dbReference>
<evidence type="ECO:0000256" key="6">
    <source>
        <dbReference type="ARBA" id="ARBA00023163"/>
    </source>
</evidence>
<organism evidence="12 13">
    <name type="scientific">Hapsidospora chrysogenum (strain ATCC 11550 / CBS 779.69 / DSM 880 / IAM 14645 / JCM 23072 / IMI 49137)</name>
    <name type="common">Acremonium chrysogenum</name>
    <dbReference type="NCBI Taxonomy" id="857340"/>
    <lineage>
        <taxon>Eukaryota</taxon>
        <taxon>Fungi</taxon>
        <taxon>Dikarya</taxon>
        <taxon>Ascomycota</taxon>
        <taxon>Pezizomycotina</taxon>
        <taxon>Sordariomycetes</taxon>
        <taxon>Hypocreomycetidae</taxon>
        <taxon>Hypocreales</taxon>
        <taxon>Bionectriaceae</taxon>
        <taxon>Hapsidospora</taxon>
    </lineage>
</organism>
<dbReference type="InterPro" id="IPR019761">
    <property type="entry name" value="DNA-dir_RNA_pol-M_15_CS"/>
</dbReference>
<comment type="subcellular location">
    <subcellularLocation>
        <location evidence="1">Nucleus</location>
        <location evidence="1">Nucleolus</location>
    </subcellularLocation>
</comment>
<feature type="binding site" evidence="9">
    <location>
        <position position="107"/>
    </location>
    <ligand>
        <name>Zn(2+)</name>
        <dbReference type="ChEBI" id="CHEBI:29105"/>
        <label>2</label>
    </ligand>
</feature>
<keyword evidence="6 8" id="KW-0804">Transcription</keyword>
<reference evidence="13" key="1">
    <citation type="journal article" date="2014" name="Genome Announc.">
        <title>Genome sequence and annotation of Acremonium chrysogenum, producer of the beta-lactam antibiotic cephalosporin C.</title>
        <authorList>
            <person name="Terfehr D."/>
            <person name="Dahlmann T.A."/>
            <person name="Specht T."/>
            <person name="Zadra I."/>
            <person name="Kuernsteiner H."/>
            <person name="Kueck U."/>
        </authorList>
    </citation>
    <scope>NUCLEOTIDE SEQUENCE [LARGE SCALE GENOMIC DNA]</scope>
    <source>
        <strain evidence="13">ATCC 11550 / CBS 779.69 / DSM 880 / IAM 14645 / JCM 23072 / IMI 49137</strain>
    </source>
</reference>
<evidence type="ECO:0000256" key="2">
    <source>
        <dbReference type="ARBA" id="ARBA00022478"/>
    </source>
</evidence>
<evidence type="ECO:0000256" key="9">
    <source>
        <dbReference type="PIRSR" id="PIRSR005586-1"/>
    </source>
</evidence>
<dbReference type="AlphaFoldDB" id="A0A086TCT3"/>
<feature type="zinc finger region" description="C4-type" evidence="10">
    <location>
        <begin position="6"/>
        <end position="26"/>
    </location>
</feature>
<dbReference type="EMBL" id="JPKY01000012">
    <property type="protein sequence ID" value="KFH47165.1"/>
    <property type="molecule type" value="Genomic_DNA"/>
</dbReference>
<evidence type="ECO:0000256" key="3">
    <source>
        <dbReference type="ARBA" id="ARBA00022723"/>
    </source>
</evidence>
<dbReference type="SUPFAM" id="SSF57783">
    <property type="entry name" value="Zinc beta-ribbon"/>
    <property type="match status" value="1"/>
</dbReference>
<dbReference type="GO" id="GO:0005736">
    <property type="term" value="C:RNA polymerase I complex"/>
    <property type="evidence" value="ECO:0007669"/>
    <property type="project" value="TreeGrafter"/>
</dbReference>
<evidence type="ECO:0000256" key="10">
    <source>
        <dbReference type="PIRSR" id="PIRSR005586-2"/>
    </source>
</evidence>
<evidence type="ECO:0000256" key="4">
    <source>
        <dbReference type="ARBA" id="ARBA00022771"/>
    </source>
</evidence>
<evidence type="ECO:0000256" key="1">
    <source>
        <dbReference type="ARBA" id="ARBA00004604"/>
    </source>
</evidence>
<dbReference type="SMART" id="SM00440">
    <property type="entry name" value="ZnF_C2C2"/>
    <property type="match status" value="1"/>
</dbReference>
<comment type="similarity">
    <text evidence="8">Belongs to the archaeal rpoM/eukaryotic RPA12/RPB9/RPC11 RNA polymerase family.</text>
</comment>
<keyword evidence="3 9" id="KW-0479">Metal-binding</keyword>
<evidence type="ECO:0000256" key="5">
    <source>
        <dbReference type="ARBA" id="ARBA00022833"/>
    </source>
</evidence>
<dbReference type="Proteomes" id="UP000029964">
    <property type="component" value="Unassembled WGS sequence"/>
</dbReference>
<dbReference type="InterPro" id="IPR001222">
    <property type="entry name" value="Znf_TFIIS"/>
</dbReference>
<keyword evidence="5 9" id="KW-0862">Zinc</keyword>
<dbReference type="GO" id="GO:0003676">
    <property type="term" value="F:nucleic acid binding"/>
    <property type="evidence" value="ECO:0007669"/>
    <property type="project" value="InterPro"/>
</dbReference>
<dbReference type="GO" id="GO:0006363">
    <property type="term" value="P:termination of RNA polymerase I transcription"/>
    <property type="evidence" value="ECO:0007669"/>
    <property type="project" value="TreeGrafter"/>
</dbReference>
<dbReference type="OrthoDB" id="10056816at2759"/>
<dbReference type="STRING" id="857340.A0A086TCT3"/>
<keyword evidence="13" id="KW-1185">Reference proteome</keyword>
<evidence type="ECO:0000313" key="13">
    <source>
        <dbReference type="Proteomes" id="UP000029964"/>
    </source>
</evidence>
<keyword evidence="4 10" id="KW-0863">Zinc-finger</keyword>
<evidence type="ECO:0000259" key="11">
    <source>
        <dbReference type="PROSITE" id="PS51133"/>
    </source>
</evidence>
<sequence>MGVQFCADCGNLLPISQTEQAGCECCGSVNQNKLLESVSNSSTNTFPSELRDRRGVVKRAKPAHSADTWSTIDVKCPKCHANKVRYTTLQLRSADEGSTVFYSCSECSER</sequence>
<dbReference type="CDD" id="cd10507">
    <property type="entry name" value="Zn-ribbon_RPA12"/>
    <property type="match status" value="1"/>
</dbReference>
<feature type="binding site" evidence="9">
    <location>
        <position position="6"/>
    </location>
    <ligand>
        <name>Zn(2+)</name>
        <dbReference type="ChEBI" id="CHEBI:29105"/>
        <label>1</label>
    </ligand>
</feature>
<evidence type="ECO:0000256" key="7">
    <source>
        <dbReference type="ARBA" id="ARBA00023242"/>
    </source>
</evidence>
<dbReference type="GO" id="GO:0008270">
    <property type="term" value="F:zinc ion binding"/>
    <property type="evidence" value="ECO:0007669"/>
    <property type="project" value="UniProtKB-KW"/>
</dbReference>
<evidence type="ECO:0000256" key="8">
    <source>
        <dbReference type="PIRNR" id="PIRNR005586"/>
    </source>
</evidence>
<feature type="binding site" evidence="9">
    <location>
        <position position="76"/>
    </location>
    <ligand>
        <name>Zn(2+)</name>
        <dbReference type="ChEBI" id="CHEBI:29105"/>
        <label>2</label>
    </ligand>
</feature>
<protein>
    <recommendedName>
        <fullName evidence="8">DNA-directed RNA polymerase subunit</fullName>
    </recommendedName>
</protein>
<feature type="binding site" evidence="9">
    <location>
        <position position="104"/>
    </location>
    <ligand>
        <name>Zn(2+)</name>
        <dbReference type="ChEBI" id="CHEBI:29105"/>
        <label>2</label>
    </ligand>
</feature>
<dbReference type="InterPro" id="IPR034004">
    <property type="entry name" value="Zn_ribbon_RPA12_C"/>
</dbReference>
<dbReference type="PIRSF" id="PIRSF005586">
    <property type="entry name" value="RNApol_RpoM"/>
    <property type="match status" value="1"/>
</dbReference>
<feature type="binding site" evidence="9">
    <location>
        <position position="9"/>
    </location>
    <ligand>
        <name>Zn(2+)</name>
        <dbReference type="ChEBI" id="CHEBI:29105"/>
        <label>1</label>
    </ligand>
</feature>
<feature type="binding site" evidence="9">
    <location>
        <position position="79"/>
    </location>
    <ligand>
        <name>Zn(2+)</name>
        <dbReference type="ChEBI" id="CHEBI:29105"/>
        <label>2</label>
    </ligand>
</feature>
<name>A0A086TCT3_HAPC1</name>
<comment type="caution">
    <text evidence="12">The sequence shown here is derived from an EMBL/GenBank/DDBJ whole genome shotgun (WGS) entry which is preliminary data.</text>
</comment>
<accession>A0A086TCT3</accession>